<name>A0ABY7V6R1_9GAMM</name>
<accession>A0ABY7V6R1</accession>
<evidence type="ECO:0000313" key="1">
    <source>
        <dbReference type="EMBL" id="WDE09394.1"/>
    </source>
</evidence>
<protein>
    <submittedName>
        <fullName evidence="1">Uncharacterized protein</fullName>
    </submittedName>
</protein>
<dbReference type="EMBL" id="CP059693">
    <property type="protein sequence ID" value="WDE09394.1"/>
    <property type="molecule type" value="Genomic_DNA"/>
</dbReference>
<dbReference type="Proteomes" id="UP001215231">
    <property type="component" value="Chromosome"/>
</dbReference>
<keyword evidence="2" id="KW-1185">Reference proteome</keyword>
<sequence>MMDKLNKITPAARTAQRVVRQSDLKRKNYLALAGISDEALVLVNRVLDQADRLFARASLKLNSADKEKLIEINYYIKGLYRQELTENAGCTQLQLKCWYEQRQFLLQAGMSDGQKQLLKAFNRQLRFILDAVRRNFGDQKLNKLFNHLASETGKEQTFAGKNTNNKHGNRFITPAYLPRQPAMLTTSLAS</sequence>
<gene>
    <name evidence="1" type="ORF">H3N35_13710</name>
</gene>
<organism evidence="1 2">
    <name type="scientific">Thalassomonas haliotis</name>
    <dbReference type="NCBI Taxonomy" id="485448"/>
    <lineage>
        <taxon>Bacteria</taxon>
        <taxon>Pseudomonadati</taxon>
        <taxon>Pseudomonadota</taxon>
        <taxon>Gammaproteobacteria</taxon>
        <taxon>Alteromonadales</taxon>
        <taxon>Colwelliaceae</taxon>
        <taxon>Thalassomonas</taxon>
    </lineage>
</organism>
<proteinExistence type="predicted"/>
<reference evidence="1 2" key="1">
    <citation type="journal article" date="2022" name="Mar. Drugs">
        <title>Bioassay-Guided Fractionation Leads to the Detection of Cholic Acid Generated by the Rare Thalassomonas sp.</title>
        <authorList>
            <person name="Pheiffer F."/>
            <person name="Schneider Y.K."/>
            <person name="Hansen E.H."/>
            <person name="Andersen J.H."/>
            <person name="Isaksson J."/>
            <person name="Busche T."/>
            <person name="R C."/>
            <person name="Kalinowski J."/>
            <person name="Zyl L.V."/>
            <person name="Trindade M."/>
        </authorList>
    </citation>
    <scope>NUCLEOTIDE SEQUENCE [LARGE SCALE GENOMIC DNA]</scope>
    <source>
        <strain evidence="1 2">A5K-61T</strain>
    </source>
</reference>
<evidence type="ECO:0000313" key="2">
    <source>
        <dbReference type="Proteomes" id="UP001215231"/>
    </source>
</evidence>
<dbReference type="RefSeq" id="WP_274049325.1">
    <property type="nucleotide sequence ID" value="NZ_CP059693.1"/>
</dbReference>